<sequence length="560" mass="62759">MPKKHQNRALLTKPASSAPSNLISNRAPASSSHGEPSKRTVNELIREARRVRGDDKQIIDNATLSSLPPAVRAILDMPAPAPPLPRTQLRGSGRLRRIPGPPPPRSWLIDSQHAPDDARGTFSQLRWLRARLQQQGATLPGDQFPRQDSLQHICLKNIATNWHWHAEYDNTYLSTLPVSVRETLLSYLAVYNDAYWPNPFPFLFPPDCDQNEFDTVYRLDLANSLGSWAIVRKIEKELLMPTGETKTITESLKKESALETVPDSWEDEVDRSLPGPSLPSGMRSSLRFTNLKHLSLALNPASSSAPSSWSSLISLSTHLSRLVSLSLAHWPNPTYTPNAAKGRVKVVDTTLPSLPTQTYGGSDYYTAFDNNWREAAGILRSLSRNLYCLTWLDLSGCAPWLPALTWTDGGNELGADFTGSWRNLTTIIVAVGWLPGRPPSEEEFFASRSTTTSSIDSTRAIEHLYGGRQAIQESLEAIANMRLGNRRPREPPEEEVNPPWNVEHEREKQYFRRDVERYISQQNTAKQVAGEIKERRKRAGARWIEFDFGGTLNVEAMGVE</sequence>
<protein>
    <recommendedName>
        <fullName evidence="4">Tafazzin</fullName>
    </recommendedName>
</protein>
<proteinExistence type="predicted"/>
<evidence type="ECO:0000313" key="2">
    <source>
        <dbReference type="EMBL" id="KAK5080886.1"/>
    </source>
</evidence>
<comment type="caution">
    <text evidence="2">The sequence shown here is derived from an EMBL/GenBank/DDBJ whole genome shotgun (WGS) entry which is preliminary data.</text>
</comment>
<evidence type="ECO:0008006" key="4">
    <source>
        <dbReference type="Google" id="ProtNLM"/>
    </source>
</evidence>
<feature type="region of interest" description="Disordered" evidence="1">
    <location>
        <begin position="1"/>
        <end position="41"/>
    </location>
</feature>
<gene>
    <name evidence="2" type="ORF">LTR05_008202</name>
</gene>
<dbReference type="EMBL" id="JAVRRJ010000011">
    <property type="protein sequence ID" value="KAK5080886.1"/>
    <property type="molecule type" value="Genomic_DNA"/>
</dbReference>
<feature type="region of interest" description="Disordered" evidence="1">
    <location>
        <begin position="78"/>
        <end position="113"/>
    </location>
</feature>
<keyword evidence="3" id="KW-1185">Reference proteome</keyword>
<evidence type="ECO:0000256" key="1">
    <source>
        <dbReference type="SAM" id="MobiDB-lite"/>
    </source>
</evidence>
<name>A0AAN7ST98_9EURO</name>
<dbReference type="AlphaFoldDB" id="A0AAN7ST98"/>
<dbReference type="Proteomes" id="UP001309876">
    <property type="component" value="Unassembled WGS sequence"/>
</dbReference>
<reference evidence="2 3" key="1">
    <citation type="submission" date="2023-08" db="EMBL/GenBank/DDBJ databases">
        <title>Black Yeasts Isolated from many extreme environments.</title>
        <authorList>
            <person name="Coleine C."/>
            <person name="Stajich J.E."/>
            <person name="Selbmann L."/>
        </authorList>
    </citation>
    <scope>NUCLEOTIDE SEQUENCE [LARGE SCALE GENOMIC DNA]</scope>
    <source>
        <strain evidence="2 3">CCFEE 5910</strain>
    </source>
</reference>
<feature type="compositionally biased region" description="Polar residues" evidence="1">
    <location>
        <begin position="14"/>
        <end position="34"/>
    </location>
</feature>
<evidence type="ECO:0000313" key="3">
    <source>
        <dbReference type="Proteomes" id="UP001309876"/>
    </source>
</evidence>
<organism evidence="2 3">
    <name type="scientific">Lithohypha guttulata</name>
    <dbReference type="NCBI Taxonomy" id="1690604"/>
    <lineage>
        <taxon>Eukaryota</taxon>
        <taxon>Fungi</taxon>
        <taxon>Dikarya</taxon>
        <taxon>Ascomycota</taxon>
        <taxon>Pezizomycotina</taxon>
        <taxon>Eurotiomycetes</taxon>
        <taxon>Chaetothyriomycetidae</taxon>
        <taxon>Chaetothyriales</taxon>
        <taxon>Trichomeriaceae</taxon>
        <taxon>Lithohypha</taxon>
    </lineage>
</organism>
<accession>A0AAN7ST98</accession>